<sequence>MMSREWRTLDSQLLQQISGLQEAAPVRLSSIAKALDVKVISTTLPKGVSGEIRPDPDRPGSYIVRVNRNDSSRRQRFTVAHEIGHYLLHRDQIGDGITDDVLYRSTLSDSREAQANRIAADLLMPKNLMDEWIENAKVLKVDDVVGFLADKFNVSEAAMKIRLGVS</sequence>
<feature type="domain" description="IrrE N-terminal-like" evidence="1">
    <location>
        <begin position="32"/>
        <end position="163"/>
    </location>
</feature>
<organism evidence="2 3">
    <name type="scientific">Roseibium polysiphoniae</name>
    <dbReference type="NCBI Taxonomy" id="2571221"/>
    <lineage>
        <taxon>Bacteria</taxon>
        <taxon>Pseudomonadati</taxon>
        <taxon>Pseudomonadota</taxon>
        <taxon>Alphaproteobacteria</taxon>
        <taxon>Hyphomicrobiales</taxon>
        <taxon>Stappiaceae</taxon>
        <taxon>Roseibium</taxon>
    </lineage>
</organism>
<reference evidence="2" key="2">
    <citation type="journal article" date="2021" name="Microorganisms">
        <title>Bacterial Dimethylsulfoniopropionate Biosynthesis in the East China Sea.</title>
        <authorList>
            <person name="Liu J."/>
            <person name="Zhang Y."/>
            <person name="Liu J."/>
            <person name="Zhong H."/>
            <person name="Williams B.T."/>
            <person name="Zheng Y."/>
            <person name="Curson A.R.J."/>
            <person name="Sun C."/>
            <person name="Sun H."/>
            <person name="Song D."/>
            <person name="Wagner Mackenzie B."/>
            <person name="Bermejo Martinez A."/>
            <person name="Todd J.D."/>
            <person name="Zhang X.H."/>
        </authorList>
    </citation>
    <scope>NUCLEOTIDE SEQUENCE</scope>
    <source>
        <strain evidence="2">AESS21</strain>
    </source>
</reference>
<dbReference type="PANTHER" id="PTHR43236:SF2">
    <property type="entry name" value="BLL0069 PROTEIN"/>
    <property type="match status" value="1"/>
</dbReference>
<proteinExistence type="predicted"/>
<name>A0A944GTC3_9HYPH</name>
<dbReference type="PANTHER" id="PTHR43236">
    <property type="entry name" value="ANTITOXIN HIGA1"/>
    <property type="match status" value="1"/>
</dbReference>
<dbReference type="EMBL" id="QTKU01000003">
    <property type="protein sequence ID" value="MBS8261112.1"/>
    <property type="molecule type" value="Genomic_DNA"/>
</dbReference>
<dbReference type="Pfam" id="PF06114">
    <property type="entry name" value="Peptidase_M78"/>
    <property type="match status" value="1"/>
</dbReference>
<gene>
    <name evidence="2" type="ORF">DYI23_12875</name>
</gene>
<dbReference type="Gene3D" id="1.10.10.2910">
    <property type="match status" value="1"/>
</dbReference>
<protein>
    <submittedName>
        <fullName evidence="2">ImmA/IrrE family metallo-endopeptidase</fullName>
    </submittedName>
</protein>
<accession>A0A944GTC3</accession>
<dbReference type="AlphaFoldDB" id="A0A944GTC3"/>
<comment type="caution">
    <text evidence="2">The sequence shown here is derived from an EMBL/GenBank/DDBJ whole genome shotgun (WGS) entry which is preliminary data.</text>
</comment>
<dbReference type="InterPro" id="IPR052345">
    <property type="entry name" value="Rad_response_metalloprotease"/>
</dbReference>
<dbReference type="InterPro" id="IPR010359">
    <property type="entry name" value="IrrE_HExxH"/>
</dbReference>
<evidence type="ECO:0000313" key="3">
    <source>
        <dbReference type="Proteomes" id="UP000705379"/>
    </source>
</evidence>
<evidence type="ECO:0000259" key="1">
    <source>
        <dbReference type="Pfam" id="PF06114"/>
    </source>
</evidence>
<evidence type="ECO:0000313" key="2">
    <source>
        <dbReference type="EMBL" id="MBS8261112.1"/>
    </source>
</evidence>
<reference evidence="2" key="1">
    <citation type="submission" date="2018-08" db="EMBL/GenBank/DDBJ databases">
        <authorList>
            <person name="Jin W."/>
            <person name="Wang H."/>
            <person name="Yang Y."/>
            <person name="Li M."/>
            <person name="Liu J."/>
        </authorList>
    </citation>
    <scope>NUCLEOTIDE SEQUENCE</scope>
    <source>
        <strain evidence="2">AESS21</strain>
    </source>
</reference>
<dbReference type="Proteomes" id="UP000705379">
    <property type="component" value="Unassembled WGS sequence"/>
</dbReference>
<dbReference type="RefSeq" id="WP_213216567.1">
    <property type="nucleotide sequence ID" value="NZ_QTKU01000003.1"/>
</dbReference>